<accession>A0A2P6TWJ6</accession>
<dbReference type="EMBL" id="LHPG02000005">
    <property type="protein sequence ID" value="PRW58432.1"/>
    <property type="molecule type" value="Genomic_DNA"/>
</dbReference>
<keyword evidence="2" id="KW-0812">Transmembrane</keyword>
<feature type="transmembrane region" description="Helical" evidence="2">
    <location>
        <begin position="130"/>
        <end position="152"/>
    </location>
</feature>
<dbReference type="Pfam" id="PF08570">
    <property type="entry name" value="DUF1761"/>
    <property type="match status" value="1"/>
</dbReference>
<dbReference type="InterPro" id="IPR013879">
    <property type="entry name" value="DUF1761"/>
</dbReference>
<organism evidence="3 4">
    <name type="scientific">Chlorella sorokiniana</name>
    <name type="common">Freshwater green alga</name>
    <dbReference type="NCBI Taxonomy" id="3076"/>
    <lineage>
        <taxon>Eukaryota</taxon>
        <taxon>Viridiplantae</taxon>
        <taxon>Chlorophyta</taxon>
        <taxon>core chlorophytes</taxon>
        <taxon>Trebouxiophyceae</taxon>
        <taxon>Chlorellales</taxon>
        <taxon>Chlorellaceae</taxon>
        <taxon>Chlorella clade</taxon>
        <taxon>Chlorella</taxon>
    </lineage>
</organism>
<dbReference type="AlphaFoldDB" id="A0A2P6TWJ6"/>
<feature type="region of interest" description="Disordered" evidence="1">
    <location>
        <begin position="167"/>
        <end position="187"/>
    </location>
</feature>
<feature type="transmembrane region" description="Helical" evidence="2">
    <location>
        <begin position="24"/>
        <end position="42"/>
    </location>
</feature>
<dbReference type="Proteomes" id="UP000239899">
    <property type="component" value="Unassembled WGS sequence"/>
</dbReference>
<evidence type="ECO:0000313" key="3">
    <source>
        <dbReference type="EMBL" id="PRW58432.1"/>
    </source>
</evidence>
<protein>
    <submittedName>
        <fullName evidence="3">Uncharacterized protein</fullName>
    </submittedName>
</protein>
<keyword evidence="2" id="KW-1133">Transmembrane helix</keyword>
<evidence type="ECO:0000256" key="2">
    <source>
        <dbReference type="SAM" id="Phobius"/>
    </source>
</evidence>
<proteinExistence type="predicted"/>
<feature type="compositionally biased region" description="Gly residues" evidence="1">
    <location>
        <begin position="167"/>
        <end position="179"/>
    </location>
</feature>
<evidence type="ECO:0000313" key="4">
    <source>
        <dbReference type="Proteomes" id="UP000239899"/>
    </source>
</evidence>
<comment type="caution">
    <text evidence="3">The sequence shown here is derived from an EMBL/GenBank/DDBJ whole genome shotgun (WGS) entry which is preliminary data.</text>
</comment>
<reference evidence="3 4" key="1">
    <citation type="journal article" date="2018" name="Plant J.">
        <title>Genome sequences of Chlorella sorokiniana UTEX 1602 and Micractinium conductrix SAG 241.80: implications to maltose excretion by a green alga.</title>
        <authorList>
            <person name="Arriola M.B."/>
            <person name="Velmurugan N."/>
            <person name="Zhang Y."/>
            <person name="Plunkett M.H."/>
            <person name="Hondzo H."/>
            <person name="Barney B.M."/>
        </authorList>
    </citation>
    <scope>NUCLEOTIDE SEQUENCE [LARGE SCALE GENOMIC DNA]</scope>
    <source>
        <strain evidence="4">UTEX 1602</strain>
    </source>
</reference>
<dbReference type="OrthoDB" id="514368at2759"/>
<feature type="transmembrane region" description="Helical" evidence="2">
    <location>
        <begin position="98"/>
        <end position="118"/>
    </location>
</feature>
<gene>
    <name evidence="3" type="ORF">C2E21_2823</name>
</gene>
<keyword evidence="4" id="KW-1185">Reference proteome</keyword>
<evidence type="ECO:0000256" key="1">
    <source>
        <dbReference type="SAM" id="MobiDB-lite"/>
    </source>
</evidence>
<keyword evidence="2" id="KW-0472">Membrane</keyword>
<name>A0A2P6TWJ6_CHLSO</name>
<feature type="transmembrane region" description="Helical" evidence="2">
    <location>
        <begin position="73"/>
        <end position="92"/>
    </location>
</feature>
<sequence length="187" mass="19405">MGPAAALLGAARPLLEALTLLNKQVLAAVVLMQMTASSFYYFHAFKPAYMRLVNVRQAVYTSNQLPTHPLRSLLGTAGASMVLALVIQLLAVRFGVNTFAGGLQMAAALLIIDTCLNARHHFFEGRPLQLFLLHAGYHALVLVGCCCLLAVFGQPADSLDASSVAAGGGGGSSGGGEGPSGAHQTEL</sequence>